<dbReference type="PROSITE" id="PS00690">
    <property type="entry name" value="DEAH_ATP_HELICASE"/>
    <property type="match status" value="1"/>
</dbReference>
<evidence type="ECO:0000313" key="3">
    <source>
        <dbReference type="Ensembl" id="ENSOMYP00000030607.2"/>
    </source>
</evidence>
<dbReference type="PANTHER" id="PTHR18934">
    <property type="entry name" value="ATP-DEPENDENT RNA HELICASE"/>
    <property type="match status" value="1"/>
</dbReference>
<dbReference type="GO" id="GO:0016787">
    <property type="term" value="F:hydrolase activity"/>
    <property type="evidence" value="ECO:0007669"/>
    <property type="project" value="UniProtKB-KW"/>
</dbReference>
<dbReference type="Ensembl" id="ENSOMYT00000033363.2">
    <property type="protein sequence ID" value="ENSOMYP00000030607.2"/>
    <property type="gene ID" value="ENSOMYG00000014320.2"/>
</dbReference>
<keyword evidence="4" id="KW-1185">Reference proteome</keyword>
<dbReference type="Proteomes" id="UP000694395">
    <property type="component" value="Chromosome 24"/>
</dbReference>
<dbReference type="PANTHER" id="PTHR18934:SF271">
    <property type="entry name" value="ATP-DEPENDENT RNA HELICASE DHX40-RELATED"/>
    <property type="match status" value="1"/>
</dbReference>
<proteinExistence type="predicted"/>
<evidence type="ECO:0000256" key="1">
    <source>
        <dbReference type="ARBA" id="ARBA00022801"/>
    </source>
</evidence>
<protein>
    <recommendedName>
        <fullName evidence="2">Helicase ATP-binding domain-containing protein</fullName>
    </recommendedName>
</protein>
<dbReference type="InterPro" id="IPR002464">
    <property type="entry name" value="DNA/RNA_helicase_DEAH_CS"/>
</dbReference>
<dbReference type="Gene3D" id="3.40.50.300">
    <property type="entry name" value="P-loop containing nucleotide triphosphate hydrolases"/>
    <property type="match status" value="2"/>
</dbReference>
<evidence type="ECO:0000313" key="4">
    <source>
        <dbReference type="Proteomes" id="UP000694395"/>
    </source>
</evidence>
<sequence length="541" mass="60879">TYFPMVNHWGDSDESNNLLIYQHKAKLQQAVKDNSFLVVTGETGSGKTTQRPNGTCIGITQPRRVAAITVAQRVSQEMHFSWGREVGYQVCFDDCTTQDTLVKYMTDGCLLREILADLVLSQYSVVILDEAHERIIWLYPQLHPSISPLKGCSVPLKVVVMSATLETDTLSVFLGGCPVFTIPGRTFPVIKVELDVHTSEMAGDILVFLTGLSDIEKACDMLYAKDRKMEGLLILPLYRSMLTGKISGTLVKQLNHNSRVMDLLKVERGPAGRAGRTSAGTYYSQKFWDRCMQEYTIPEIQRTSLTAVILTLKLLAVLHDYHDSIFFLALVSSYQYPPPLCGVCRRGKVTQLGELMVEFPLPPGLTRALLQAVSLGFEEPPAACSHPEKQKEADQKHRQLGVQTGSCNDFHVAQYNYIHRRALKSAFSEEIQLREFLLRIQQEDFSMEKFDGNKSELFSRCLCTGYFTRGAQVISEGSAEDAFKKLEKRNDESSVNDARSRYLQRKQERQQGPHSLLVLGQLQNYIQFVNMSPNSVVKSAH</sequence>
<dbReference type="PROSITE" id="PS51192">
    <property type="entry name" value="HELICASE_ATP_BIND_1"/>
    <property type="match status" value="1"/>
</dbReference>
<keyword evidence="1" id="KW-0378">Hydrolase</keyword>
<name>A0A8C7Q319_ONCMY</name>
<dbReference type="InterPro" id="IPR014001">
    <property type="entry name" value="Helicase_ATP-bd"/>
</dbReference>
<reference evidence="3" key="3">
    <citation type="submission" date="2025-09" db="UniProtKB">
        <authorList>
            <consortium name="Ensembl"/>
        </authorList>
    </citation>
    <scope>IDENTIFICATION</scope>
</reference>
<feature type="domain" description="Helicase ATP-binding" evidence="2">
    <location>
        <begin position="28"/>
        <end position="183"/>
    </location>
</feature>
<reference evidence="3" key="1">
    <citation type="submission" date="2020-07" db="EMBL/GenBank/DDBJ databases">
        <title>A long reads based de novo assembly of the rainbow trout Arlee double haploid line genome.</title>
        <authorList>
            <person name="Gao G."/>
            <person name="Palti Y."/>
        </authorList>
    </citation>
    <scope>NUCLEOTIDE SEQUENCE [LARGE SCALE GENOMIC DNA]</scope>
</reference>
<dbReference type="SUPFAM" id="SSF52540">
    <property type="entry name" value="P-loop containing nucleoside triphosphate hydrolases"/>
    <property type="match status" value="1"/>
</dbReference>
<dbReference type="GeneTree" id="ENSGT00940000158902"/>
<dbReference type="GO" id="GO:0003723">
    <property type="term" value="F:RNA binding"/>
    <property type="evidence" value="ECO:0007669"/>
    <property type="project" value="TreeGrafter"/>
</dbReference>
<dbReference type="InterPro" id="IPR027417">
    <property type="entry name" value="P-loop_NTPase"/>
</dbReference>
<evidence type="ECO:0000259" key="2">
    <source>
        <dbReference type="PROSITE" id="PS51192"/>
    </source>
</evidence>
<reference evidence="3" key="2">
    <citation type="submission" date="2025-08" db="UniProtKB">
        <authorList>
            <consortium name="Ensembl"/>
        </authorList>
    </citation>
    <scope>IDENTIFICATION</scope>
</reference>
<dbReference type="AlphaFoldDB" id="A0A8C7Q319"/>
<dbReference type="GO" id="GO:0034458">
    <property type="term" value="F:3'-5' RNA helicase activity"/>
    <property type="evidence" value="ECO:0007669"/>
    <property type="project" value="TreeGrafter"/>
</dbReference>
<dbReference type="SMART" id="SM00487">
    <property type="entry name" value="DEXDc"/>
    <property type="match status" value="1"/>
</dbReference>
<accession>A0A8C7Q319</accession>
<organism evidence="3 4">
    <name type="scientific">Oncorhynchus mykiss</name>
    <name type="common">Rainbow trout</name>
    <name type="synonym">Salmo gairdneri</name>
    <dbReference type="NCBI Taxonomy" id="8022"/>
    <lineage>
        <taxon>Eukaryota</taxon>
        <taxon>Metazoa</taxon>
        <taxon>Chordata</taxon>
        <taxon>Craniata</taxon>
        <taxon>Vertebrata</taxon>
        <taxon>Euteleostomi</taxon>
        <taxon>Actinopterygii</taxon>
        <taxon>Neopterygii</taxon>
        <taxon>Teleostei</taxon>
        <taxon>Protacanthopterygii</taxon>
        <taxon>Salmoniformes</taxon>
        <taxon>Salmonidae</taxon>
        <taxon>Salmoninae</taxon>
        <taxon>Oncorhynchus</taxon>
    </lineage>
</organism>